<dbReference type="InterPro" id="IPR041657">
    <property type="entry name" value="HTH_17"/>
</dbReference>
<dbReference type="EMBL" id="BAABIM010000005">
    <property type="protein sequence ID" value="GAA4698029.1"/>
    <property type="molecule type" value="Genomic_DNA"/>
</dbReference>
<protein>
    <recommendedName>
        <fullName evidence="1">Helix-turn-helix domain-containing protein</fullName>
    </recommendedName>
</protein>
<gene>
    <name evidence="2" type="ORF">GCM10023226_40660</name>
</gene>
<evidence type="ECO:0000313" key="2">
    <source>
        <dbReference type="EMBL" id="GAA4698029.1"/>
    </source>
</evidence>
<proteinExistence type="predicted"/>
<keyword evidence="3" id="KW-1185">Reference proteome</keyword>
<evidence type="ECO:0000259" key="1">
    <source>
        <dbReference type="Pfam" id="PF12728"/>
    </source>
</evidence>
<dbReference type="NCBIfam" id="TIGR01764">
    <property type="entry name" value="excise"/>
    <property type="match status" value="1"/>
</dbReference>
<organism evidence="2 3">
    <name type="scientific">Nocardioides nanhaiensis</name>
    <dbReference type="NCBI Taxonomy" id="1476871"/>
    <lineage>
        <taxon>Bacteria</taxon>
        <taxon>Bacillati</taxon>
        <taxon>Actinomycetota</taxon>
        <taxon>Actinomycetes</taxon>
        <taxon>Propionibacteriales</taxon>
        <taxon>Nocardioidaceae</taxon>
        <taxon>Nocardioides</taxon>
    </lineage>
</organism>
<dbReference type="Proteomes" id="UP001500621">
    <property type="component" value="Unassembled WGS sequence"/>
</dbReference>
<reference evidence="3" key="1">
    <citation type="journal article" date="2019" name="Int. J. Syst. Evol. Microbiol.">
        <title>The Global Catalogue of Microorganisms (GCM) 10K type strain sequencing project: providing services to taxonomists for standard genome sequencing and annotation.</title>
        <authorList>
            <consortium name="The Broad Institute Genomics Platform"/>
            <consortium name="The Broad Institute Genome Sequencing Center for Infectious Disease"/>
            <person name="Wu L."/>
            <person name="Ma J."/>
        </authorList>
    </citation>
    <scope>NUCLEOTIDE SEQUENCE [LARGE SCALE GENOMIC DNA]</scope>
    <source>
        <strain evidence="3">JCM 18127</strain>
    </source>
</reference>
<dbReference type="RefSeq" id="WP_345271733.1">
    <property type="nucleotide sequence ID" value="NZ_BAABIM010000005.1"/>
</dbReference>
<feature type="domain" description="Helix-turn-helix" evidence="1">
    <location>
        <begin position="75"/>
        <end position="122"/>
    </location>
</feature>
<evidence type="ECO:0000313" key="3">
    <source>
        <dbReference type="Proteomes" id="UP001500621"/>
    </source>
</evidence>
<sequence length="142" mass="15014">MKPQNQLLAAHLARALARYVPEATREAKASGSAVPSELVNLAEFFADCARPRQDATWNAVSPPTMDAAGMTNRLLLTKREAASLLAVSVRQLERLVAGDAIRTVRVGGGVRVRRADLDAYVAGLAAPASSFRGSVTAKDQAS</sequence>
<dbReference type="Pfam" id="PF12728">
    <property type="entry name" value="HTH_17"/>
    <property type="match status" value="1"/>
</dbReference>
<dbReference type="InterPro" id="IPR010093">
    <property type="entry name" value="SinI_DNA-bd"/>
</dbReference>
<name>A0ABP8WZ93_9ACTN</name>
<accession>A0ABP8WZ93</accession>
<comment type="caution">
    <text evidence="2">The sequence shown here is derived from an EMBL/GenBank/DDBJ whole genome shotgun (WGS) entry which is preliminary data.</text>
</comment>